<keyword evidence="1" id="KW-0732">Signal</keyword>
<proteinExistence type="predicted"/>
<dbReference type="Proteomes" id="UP001153069">
    <property type="component" value="Unassembled WGS sequence"/>
</dbReference>
<keyword evidence="3" id="KW-1185">Reference proteome</keyword>
<name>A0A9N8DYF8_9STRA</name>
<evidence type="ECO:0000313" key="2">
    <source>
        <dbReference type="EMBL" id="CAB9511233.1"/>
    </source>
</evidence>
<feature type="signal peptide" evidence="1">
    <location>
        <begin position="1"/>
        <end position="18"/>
    </location>
</feature>
<dbReference type="EMBL" id="CAICTM010000474">
    <property type="protein sequence ID" value="CAB9511233.1"/>
    <property type="molecule type" value="Genomic_DNA"/>
</dbReference>
<dbReference type="OrthoDB" id="49346at2759"/>
<evidence type="ECO:0000313" key="3">
    <source>
        <dbReference type="Proteomes" id="UP001153069"/>
    </source>
</evidence>
<sequence length="222" mass="23841">MMIKTVASVAALATAVQGFSSIAVPRPDASKAVKEALEITESFGINSNEAKVAWDIVEEIDASDNSEATKGSLDAECPVQEEVSLECMDYGTFMDQMKVVRDLTSEKNHKANQNGMASVLKNVKLATPQGAVGGSSPELERALLEARTATQEYGITSPEAKLAWETYEDIASSGTQNAMGTNLIDECSVEAGQEACEAMEELERVMPVLLAISDQYNDNQHN</sequence>
<evidence type="ECO:0000256" key="1">
    <source>
        <dbReference type="SAM" id="SignalP"/>
    </source>
</evidence>
<gene>
    <name evidence="2" type="ORF">SEMRO_475_G150390.1</name>
</gene>
<feature type="chain" id="PRO_5040497102" evidence="1">
    <location>
        <begin position="19"/>
        <end position="222"/>
    </location>
</feature>
<organism evidence="2 3">
    <name type="scientific">Seminavis robusta</name>
    <dbReference type="NCBI Taxonomy" id="568900"/>
    <lineage>
        <taxon>Eukaryota</taxon>
        <taxon>Sar</taxon>
        <taxon>Stramenopiles</taxon>
        <taxon>Ochrophyta</taxon>
        <taxon>Bacillariophyta</taxon>
        <taxon>Bacillariophyceae</taxon>
        <taxon>Bacillariophycidae</taxon>
        <taxon>Naviculales</taxon>
        <taxon>Naviculaceae</taxon>
        <taxon>Seminavis</taxon>
    </lineage>
</organism>
<dbReference type="AlphaFoldDB" id="A0A9N8DYF8"/>
<dbReference type="Pfam" id="PF02672">
    <property type="entry name" value="CP12"/>
    <property type="match status" value="1"/>
</dbReference>
<comment type="caution">
    <text evidence="2">The sequence shown here is derived from an EMBL/GenBank/DDBJ whole genome shotgun (WGS) entry which is preliminary data.</text>
</comment>
<accession>A0A9N8DYF8</accession>
<reference evidence="2" key="1">
    <citation type="submission" date="2020-06" db="EMBL/GenBank/DDBJ databases">
        <authorList>
            <consortium name="Plant Systems Biology data submission"/>
        </authorList>
    </citation>
    <scope>NUCLEOTIDE SEQUENCE</scope>
    <source>
        <strain evidence="2">D6</strain>
    </source>
</reference>
<protein>
    <submittedName>
        <fullName evidence="2">Uncharacterized protein</fullName>
    </submittedName>
</protein>